<dbReference type="Proteomes" id="UP000593579">
    <property type="component" value="Unassembled WGS sequence"/>
</dbReference>
<protein>
    <submittedName>
        <fullName evidence="1">Uncharacterized protein</fullName>
    </submittedName>
</protein>
<proteinExistence type="predicted"/>
<dbReference type="AlphaFoldDB" id="A0A7J9C4T2"/>
<name>A0A7J9C4T2_GOSGO</name>
<dbReference type="EMBL" id="JABEZY010000008">
    <property type="protein sequence ID" value="MBA0743245.1"/>
    <property type="molecule type" value="Genomic_DNA"/>
</dbReference>
<reference evidence="1 2" key="1">
    <citation type="journal article" date="2019" name="Genome Biol. Evol.">
        <title>Insights into the evolution of the New World diploid cottons (Gossypium, subgenus Houzingenia) based on genome sequencing.</title>
        <authorList>
            <person name="Grover C.E."/>
            <person name="Arick M.A. 2nd"/>
            <person name="Thrash A."/>
            <person name="Conover J.L."/>
            <person name="Sanders W.S."/>
            <person name="Peterson D.G."/>
            <person name="Frelichowski J.E."/>
            <person name="Scheffler J.A."/>
            <person name="Scheffler B.E."/>
            <person name="Wendel J.F."/>
        </authorList>
    </citation>
    <scope>NUCLEOTIDE SEQUENCE [LARGE SCALE GENOMIC DNA]</scope>
    <source>
        <strain evidence="1">5</strain>
        <tissue evidence="1">Leaf</tissue>
    </source>
</reference>
<evidence type="ECO:0000313" key="2">
    <source>
        <dbReference type="Proteomes" id="UP000593579"/>
    </source>
</evidence>
<evidence type="ECO:0000313" key="1">
    <source>
        <dbReference type="EMBL" id="MBA0743245.1"/>
    </source>
</evidence>
<organism evidence="1 2">
    <name type="scientific">Gossypium gossypioides</name>
    <name type="common">Mexican cotton</name>
    <name type="synonym">Selera gossypioides</name>
    <dbReference type="NCBI Taxonomy" id="34282"/>
    <lineage>
        <taxon>Eukaryota</taxon>
        <taxon>Viridiplantae</taxon>
        <taxon>Streptophyta</taxon>
        <taxon>Embryophyta</taxon>
        <taxon>Tracheophyta</taxon>
        <taxon>Spermatophyta</taxon>
        <taxon>Magnoliopsida</taxon>
        <taxon>eudicotyledons</taxon>
        <taxon>Gunneridae</taxon>
        <taxon>Pentapetalae</taxon>
        <taxon>rosids</taxon>
        <taxon>malvids</taxon>
        <taxon>Malvales</taxon>
        <taxon>Malvaceae</taxon>
        <taxon>Malvoideae</taxon>
        <taxon>Gossypium</taxon>
    </lineage>
</organism>
<comment type="caution">
    <text evidence="1">The sequence shown here is derived from an EMBL/GenBank/DDBJ whole genome shotgun (WGS) entry which is preliminary data.</text>
</comment>
<keyword evidence="2" id="KW-1185">Reference proteome</keyword>
<accession>A0A7J9C4T2</accession>
<gene>
    <name evidence="1" type="ORF">Gogos_005950</name>
</gene>
<sequence>MKVVSCVRGRGVIVYCWPLW</sequence>